<dbReference type="CDD" id="cd02801">
    <property type="entry name" value="DUS_like_FMN"/>
    <property type="match status" value="1"/>
</dbReference>
<comment type="caution">
    <text evidence="2">The sequence shown here is derived from an EMBL/GenBank/DDBJ whole genome shotgun (WGS) entry which is preliminary data.</text>
</comment>
<dbReference type="Gene3D" id="1.20.225.30">
    <property type="entry name" value="Dihydrouridine synthase, C-terminal recognition domain"/>
    <property type="match status" value="1"/>
</dbReference>
<name>A0A0P9LYK2_9PSED</name>
<evidence type="ECO:0000313" key="3">
    <source>
        <dbReference type="Proteomes" id="UP000271468"/>
    </source>
</evidence>
<dbReference type="SUPFAM" id="SSF51395">
    <property type="entry name" value="FMN-linked oxidoreductases"/>
    <property type="match status" value="1"/>
</dbReference>
<feature type="domain" description="DUS-like FMN-binding" evidence="1">
    <location>
        <begin position="32"/>
        <end position="185"/>
    </location>
</feature>
<organism evidence="2 3">
    <name type="scientific">Pseudomonas syringae pv. coriandricola</name>
    <dbReference type="NCBI Taxonomy" id="264453"/>
    <lineage>
        <taxon>Bacteria</taxon>
        <taxon>Pseudomonadati</taxon>
        <taxon>Pseudomonadota</taxon>
        <taxon>Gammaproteobacteria</taxon>
        <taxon>Pseudomonadales</taxon>
        <taxon>Pseudomonadaceae</taxon>
        <taxon>Pseudomonas</taxon>
    </lineage>
</organism>
<dbReference type="InterPro" id="IPR042270">
    <property type="entry name" value="DusC_C"/>
</dbReference>
<proteinExistence type="predicted"/>
<dbReference type="Gene3D" id="3.20.20.70">
    <property type="entry name" value="Aldolase class I"/>
    <property type="match status" value="1"/>
</dbReference>
<accession>A0A0P9LYK2</accession>
<dbReference type="AlphaFoldDB" id="A0A0P9LYK2"/>
<dbReference type="PANTHER" id="PTHR11082:SF26">
    <property type="entry name" value="TRNA-DIHYDROURIDINE(16) SYNTHASE"/>
    <property type="match status" value="1"/>
</dbReference>
<dbReference type="PANTHER" id="PTHR11082">
    <property type="entry name" value="TRNA-DIHYDROURIDINE SYNTHASE"/>
    <property type="match status" value="1"/>
</dbReference>
<dbReference type="Proteomes" id="UP000271468">
    <property type="component" value="Unassembled WGS sequence"/>
</dbReference>
<sequence length="253" mass="27947">MAAPAIGLRPGVPGRERRVRLRAGRTGAGPDFGCPAKTVNRSRGGAVLLKEPELLHTIVSQVRRAVPKPIPVTAKMRLGYENTDLALDCARALADGGAAQIVVHARTKVDGYKPPAHWEWIARIQEVVKVPVVANGEIWTVEDWRRCREICGARDIMIGRGLVARPDLARQIAAAQKGEEVVPMTWAELQPILRVFWQQCLVKMTLIQAPGRLKQWLALLTKSYPEATVLFDTLRRETDCARISVLLGCLTKS</sequence>
<dbReference type="EMBL" id="RBOV01000060">
    <property type="protein sequence ID" value="RMN14202.1"/>
    <property type="molecule type" value="Genomic_DNA"/>
</dbReference>
<dbReference type="Pfam" id="PF01207">
    <property type="entry name" value="Dus"/>
    <property type="match status" value="1"/>
</dbReference>
<reference evidence="2 3" key="1">
    <citation type="submission" date="2018-08" db="EMBL/GenBank/DDBJ databases">
        <title>Recombination of ecologically and evolutionarily significant loci maintains genetic cohesion in the Pseudomonas syringae species complex.</title>
        <authorList>
            <person name="Dillon M."/>
            <person name="Thakur S."/>
            <person name="Almeida R.N.D."/>
            <person name="Weir B.S."/>
            <person name="Guttman D.S."/>
        </authorList>
    </citation>
    <scope>NUCLEOTIDE SEQUENCE [LARGE SCALE GENOMIC DNA]</scope>
    <source>
        <strain evidence="2 3">ICMP 12341</strain>
    </source>
</reference>
<dbReference type="InterPro" id="IPR013785">
    <property type="entry name" value="Aldolase_TIM"/>
</dbReference>
<protein>
    <submittedName>
        <fullName evidence="2">tRNA-dihydrouridine synthase</fullName>
    </submittedName>
</protein>
<dbReference type="InterPro" id="IPR035587">
    <property type="entry name" value="DUS-like_FMN-bd"/>
</dbReference>
<evidence type="ECO:0000313" key="2">
    <source>
        <dbReference type="EMBL" id="RMN14202.1"/>
    </source>
</evidence>
<gene>
    <name evidence="2" type="ORF">ALQ65_04886</name>
</gene>
<evidence type="ECO:0000259" key="1">
    <source>
        <dbReference type="Pfam" id="PF01207"/>
    </source>
</evidence>